<feature type="signal peptide" evidence="1">
    <location>
        <begin position="1"/>
        <end position="17"/>
    </location>
</feature>
<gene>
    <name evidence="2" type="ORF">IFO71_03395</name>
</gene>
<protein>
    <submittedName>
        <fullName evidence="2">Uncharacterized protein</fullName>
    </submittedName>
</protein>
<evidence type="ECO:0000256" key="1">
    <source>
        <dbReference type="SAM" id="SignalP"/>
    </source>
</evidence>
<dbReference type="RefSeq" id="WP_192028123.1">
    <property type="nucleotide sequence ID" value="NZ_JACYTR010000004.1"/>
</dbReference>
<keyword evidence="1" id="KW-0732">Signal</keyword>
<sequence>MRTRLTLLALAASVVMASGCATNGSRFSARNVDMSADTAYMAKVEAVARRRGVDVQWVNPPRVADRRIAAKSD</sequence>
<dbReference type="Proteomes" id="UP000613768">
    <property type="component" value="Unassembled WGS sequence"/>
</dbReference>
<evidence type="ECO:0000313" key="3">
    <source>
        <dbReference type="Proteomes" id="UP000613768"/>
    </source>
</evidence>
<proteinExistence type="predicted"/>
<dbReference type="EMBL" id="JACYTR010000004">
    <property type="protein sequence ID" value="MBD8524778.1"/>
    <property type="molecule type" value="Genomic_DNA"/>
</dbReference>
<accession>A0AAW3ZF55</accession>
<keyword evidence="3" id="KW-1185">Reference proteome</keyword>
<organism evidence="2 3">
    <name type="scientific">Pseudomarimonas arenosa</name>
    <dbReference type="NCBI Taxonomy" id="2774145"/>
    <lineage>
        <taxon>Bacteria</taxon>
        <taxon>Pseudomonadati</taxon>
        <taxon>Pseudomonadota</taxon>
        <taxon>Gammaproteobacteria</taxon>
        <taxon>Lysobacterales</taxon>
        <taxon>Lysobacteraceae</taxon>
        <taxon>Pseudomarimonas</taxon>
    </lineage>
</organism>
<evidence type="ECO:0000313" key="2">
    <source>
        <dbReference type="EMBL" id="MBD8524778.1"/>
    </source>
</evidence>
<dbReference type="AlphaFoldDB" id="A0AAW3ZF55"/>
<dbReference type="PROSITE" id="PS51257">
    <property type="entry name" value="PROKAR_LIPOPROTEIN"/>
    <property type="match status" value="1"/>
</dbReference>
<name>A0AAW3ZF55_9GAMM</name>
<comment type="caution">
    <text evidence="2">The sequence shown here is derived from an EMBL/GenBank/DDBJ whole genome shotgun (WGS) entry which is preliminary data.</text>
</comment>
<feature type="chain" id="PRO_5043722295" evidence="1">
    <location>
        <begin position="18"/>
        <end position="73"/>
    </location>
</feature>
<reference evidence="2 3" key="1">
    <citation type="submission" date="2020-09" db="EMBL/GenBank/DDBJ databases">
        <title>Pseudoxanthomonas sp. CAU 1598 isolated from sand of Yaerae Beach.</title>
        <authorList>
            <person name="Kim W."/>
        </authorList>
    </citation>
    <scope>NUCLEOTIDE SEQUENCE [LARGE SCALE GENOMIC DNA]</scope>
    <source>
        <strain evidence="2 3">CAU 1598</strain>
    </source>
</reference>